<proteinExistence type="predicted"/>
<dbReference type="KEGG" id="agv:OJF2_31600"/>
<dbReference type="Proteomes" id="UP000324233">
    <property type="component" value="Chromosome"/>
</dbReference>
<accession>A0A5B9W2Z7</accession>
<name>A0A5B9W2Z7_9BACT</name>
<feature type="signal peptide" evidence="1">
    <location>
        <begin position="1"/>
        <end position="29"/>
    </location>
</feature>
<evidence type="ECO:0000313" key="2">
    <source>
        <dbReference type="EMBL" id="QEH34619.1"/>
    </source>
</evidence>
<dbReference type="AlphaFoldDB" id="A0A5B9W2Z7"/>
<gene>
    <name evidence="2" type="ORF">OJF2_31600</name>
</gene>
<protein>
    <submittedName>
        <fullName evidence="2">Uncharacterized protein</fullName>
    </submittedName>
</protein>
<organism evidence="2 3">
    <name type="scientific">Aquisphaera giovannonii</name>
    <dbReference type="NCBI Taxonomy" id="406548"/>
    <lineage>
        <taxon>Bacteria</taxon>
        <taxon>Pseudomonadati</taxon>
        <taxon>Planctomycetota</taxon>
        <taxon>Planctomycetia</taxon>
        <taxon>Isosphaerales</taxon>
        <taxon>Isosphaeraceae</taxon>
        <taxon>Aquisphaera</taxon>
    </lineage>
</organism>
<evidence type="ECO:0000256" key="1">
    <source>
        <dbReference type="SAM" id="SignalP"/>
    </source>
</evidence>
<reference evidence="2 3" key="1">
    <citation type="submission" date="2019-08" db="EMBL/GenBank/DDBJ databases">
        <title>Deep-cultivation of Planctomycetes and their phenomic and genomic characterization uncovers novel biology.</title>
        <authorList>
            <person name="Wiegand S."/>
            <person name="Jogler M."/>
            <person name="Boedeker C."/>
            <person name="Pinto D."/>
            <person name="Vollmers J."/>
            <person name="Rivas-Marin E."/>
            <person name="Kohn T."/>
            <person name="Peeters S.H."/>
            <person name="Heuer A."/>
            <person name="Rast P."/>
            <person name="Oberbeckmann S."/>
            <person name="Bunk B."/>
            <person name="Jeske O."/>
            <person name="Meyerdierks A."/>
            <person name="Storesund J.E."/>
            <person name="Kallscheuer N."/>
            <person name="Luecker S."/>
            <person name="Lage O.M."/>
            <person name="Pohl T."/>
            <person name="Merkel B.J."/>
            <person name="Hornburger P."/>
            <person name="Mueller R.-W."/>
            <person name="Bruemmer F."/>
            <person name="Labrenz M."/>
            <person name="Spormann A.M."/>
            <person name="Op den Camp H."/>
            <person name="Overmann J."/>
            <person name="Amann R."/>
            <person name="Jetten M.S.M."/>
            <person name="Mascher T."/>
            <person name="Medema M.H."/>
            <person name="Devos D.P."/>
            <person name="Kaster A.-K."/>
            <person name="Ovreas L."/>
            <person name="Rohde M."/>
            <person name="Galperin M.Y."/>
            <person name="Jogler C."/>
        </authorList>
    </citation>
    <scope>NUCLEOTIDE SEQUENCE [LARGE SCALE GENOMIC DNA]</scope>
    <source>
        <strain evidence="2 3">OJF2</strain>
    </source>
</reference>
<evidence type="ECO:0000313" key="3">
    <source>
        <dbReference type="Proteomes" id="UP000324233"/>
    </source>
</evidence>
<dbReference type="EMBL" id="CP042997">
    <property type="protein sequence ID" value="QEH34619.1"/>
    <property type="molecule type" value="Genomic_DNA"/>
</dbReference>
<keyword evidence="1" id="KW-0732">Signal</keyword>
<feature type="chain" id="PRO_5022802306" evidence="1">
    <location>
        <begin position="30"/>
        <end position="464"/>
    </location>
</feature>
<keyword evidence="3" id="KW-1185">Reference proteome</keyword>
<sequence length="464" mass="49930" precursor="true">MWMGTIGRRFAGMGAFALMLELASAARGAADEGAIDVREQLSAGTCTHVRIELKAEGLFQPGLPPDSTGAEAKLPRPLSLDVKSRLIFHERILDGRDGGRKSVRWVRQAASAINGDIRPTAGSLRKELSLLVAERPAGADSVTVVSPAGPVTRHELELVQGLADPLILADMLPGKAVSRGASWKLGRAAALSLSDYDQIKESSLAGTLEAADEGSARIRIAGKVEGTARGAAGAITCEGVATFDRRAGLVTSLKLNRSEKREPGPVEAGLDVKSVLTVVRRPSSMAPELADKALEGLPLDTSPERQLLQLISPETRYNLLHDRRWHTFWDDPRLVVLKRLEKGRVIAQCNLAKGPDAGKGKHQDLSQFRDDLKRSLGDRFVQFLGMGEVDGDPEGGFRYKVGVKGRQGDLGVLWDYYLIAGPDGDQLLATFTLAEKDAAEFGDQDLQLVGSLQWYPPPAAARTP</sequence>